<sequence length="191" mass="22368">MFRAKKRPFDLEEVLSGCLKNRQSAQKTLYEKYYGFAKNISLRYASGHDEAVEMVNDGFMKIFTKISMYDPNQSFDAWFKTVMVRSCIDYYRKNHKKVAFVDVDELHYLAYDDQLLERISAEEIIELIQNLPPAYRTVFSLYVVEGYSHAEIGKMLGINEGTSRSNLAKARMKMQEMVKIYVSDQNDYRNV</sequence>
<keyword evidence="3" id="KW-0731">Sigma factor</keyword>
<organism evidence="7 8">
    <name type="scientific">Jiulongibacter sediminis</name>
    <dbReference type="NCBI Taxonomy" id="1605367"/>
    <lineage>
        <taxon>Bacteria</taxon>
        <taxon>Pseudomonadati</taxon>
        <taxon>Bacteroidota</taxon>
        <taxon>Cytophagia</taxon>
        <taxon>Cytophagales</taxon>
        <taxon>Leadbetterellaceae</taxon>
        <taxon>Jiulongibacter</taxon>
    </lineage>
</organism>
<comment type="similarity">
    <text evidence="1">Belongs to the sigma-70 factor family. ECF subfamily.</text>
</comment>
<dbReference type="InterPro" id="IPR014284">
    <property type="entry name" value="RNA_pol_sigma-70_dom"/>
</dbReference>
<evidence type="ECO:0008006" key="9">
    <source>
        <dbReference type="Google" id="ProtNLM"/>
    </source>
</evidence>
<evidence type="ECO:0000313" key="8">
    <source>
        <dbReference type="Proteomes" id="UP000050454"/>
    </source>
</evidence>
<evidence type="ECO:0000259" key="6">
    <source>
        <dbReference type="Pfam" id="PF08281"/>
    </source>
</evidence>
<proteinExistence type="inferred from homology"/>
<dbReference type="STRING" id="1605367.AFM12_08810"/>
<accession>A0A0P7C994</accession>
<evidence type="ECO:0000256" key="1">
    <source>
        <dbReference type="ARBA" id="ARBA00010641"/>
    </source>
</evidence>
<evidence type="ECO:0000256" key="4">
    <source>
        <dbReference type="ARBA" id="ARBA00023163"/>
    </source>
</evidence>
<dbReference type="GO" id="GO:0006352">
    <property type="term" value="P:DNA-templated transcription initiation"/>
    <property type="evidence" value="ECO:0007669"/>
    <property type="project" value="InterPro"/>
</dbReference>
<dbReference type="InterPro" id="IPR013324">
    <property type="entry name" value="RNA_pol_sigma_r3/r4-like"/>
</dbReference>
<name>A0A0P7C994_9BACT</name>
<dbReference type="GO" id="GO:0016987">
    <property type="term" value="F:sigma factor activity"/>
    <property type="evidence" value="ECO:0007669"/>
    <property type="project" value="UniProtKB-KW"/>
</dbReference>
<dbReference type="InterPro" id="IPR039425">
    <property type="entry name" value="RNA_pol_sigma-70-like"/>
</dbReference>
<protein>
    <recommendedName>
        <fullName evidence="9">RNA polymerase sigma-70 factor</fullName>
    </recommendedName>
</protein>
<comment type="caution">
    <text evidence="7">The sequence shown here is derived from an EMBL/GenBank/DDBJ whole genome shotgun (WGS) entry which is preliminary data.</text>
</comment>
<keyword evidence="8" id="KW-1185">Reference proteome</keyword>
<dbReference type="AlphaFoldDB" id="A0A0P7C994"/>
<feature type="domain" description="RNA polymerase sigma-70 region 2" evidence="5">
    <location>
        <begin position="29"/>
        <end position="95"/>
    </location>
</feature>
<dbReference type="InterPro" id="IPR013249">
    <property type="entry name" value="RNA_pol_sigma70_r4_t2"/>
</dbReference>
<dbReference type="InterPro" id="IPR007627">
    <property type="entry name" value="RNA_pol_sigma70_r2"/>
</dbReference>
<dbReference type="CDD" id="cd06171">
    <property type="entry name" value="Sigma70_r4"/>
    <property type="match status" value="1"/>
</dbReference>
<evidence type="ECO:0000259" key="5">
    <source>
        <dbReference type="Pfam" id="PF04542"/>
    </source>
</evidence>
<dbReference type="Pfam" id="PF04542">
    <property type="entry name" value="Sigma70_r2"/>
    <property type="match status" value="1"/>
</dbReference>
<reference evidence="7 8" key="1">
    <citation type="submission" date="2015-07" db="EMBL/GenBank/DDBJ databases">
        <title>The draft genome sequence of Leadbetterella sp. JN14-9.</title>
        <authorList>
            <person name="Liu Y."/>
            <person name="Du J."/>
            <person name="Shao Z."/>
        </authorList>
    </citation>
    <scope>NUCLEOTIDE SEQUENCE [LARGE SCALE GENOMIC DNA]</scope>
    <source>
        <strain evidence="7 8">JN14-9</strain>
    </source>
</reference>
<dbReference type="InterPro" id="IPR036388">
    <property type="entry name" value="WH-like_DNA-bd_sf"/>
</dbReference>
<dbReference type="Pfam" id="PF08281">
    <property type="entry name" value="Sigma70_r4_2"/>
    <property type="match status" value="1"/>
</dbReference>
<evidence type="ECO:0000256" key="3">
    <source>
        <dbReference type="ARBA" id="ARBA00023082"/>
    </source>
</evidence>
<dbReference type="NCBIfam" id="TIGR02937">
    <property type="entry name" value="sigma70-ECF"/>
    <property type="match status" value="1"/>
</dbReference>
<dbReference type="InterPro" id="IPR013325">
    <property type="entry name" value="RNA_pol_sigma_r2"/>
</dbReference>
<dbReference type="PANTHER" id="PTHR43133:SF46">
    <property type="entry name" value="RNA POLYMERASE SIGMA-70 FACTOR ECF SUBFAMILY"/>
    <property type="match status" value="1"/>
</dbReference>
<gene>
    <name evidence="7" type="ORF">AFM12_08810</name>
</gene>
<dbReference type="Gene3D" id="1.10.1740.10">
    <property type="match status" value="1"/>
</dbReference>
<keyword evidence="2" id="KW-0805">Transcription regulation</keyword>
<dbReference type="Proteomes" id="UP000050454">
    <property type="component" value="Unassembled WGS sequence"/>
</dbReference>
<dbReference type="GO" id="GO:0003677">
    <property type="term" value="F:DNA binding"/>
    <property type="evidence" value="ECO:0007669"/>
    <property type="project" value="InterPro"/>
</dbReference>
<feature type="domain" description="RNA polymerase sigma factor 70 region 4 type 2" evidence="6">
    <location>
        <begin position="122"/>
        <end position="174"/>
    </location>
</feature>
<keyword evidence="4" id="KW-0804">Transcription</keyword>
<dbReference type="SUPFAM" id="SSF88946">
    <property type="entry name" value="Sigma2 domain of RNA polymerase sigma factors"/>
    <property type="match status" value="1"/>
</dbReference>
<evidence type="ECO:0000256" key="2">
    <source>
        <dbReference type="ARBA" id="ARBA00023015"/>
    </source>
</evidence>
<evidence type="ECO:0000313" key="7">
    <source>
        <dbReference type="EMBL" id="KPM49043.1"/>
    </source>
</evidence>
<dbReference type="PANTHER" id="PTHR43133">
    <property type="entry name" value="RNA POLYMERASE ECF-TYPE SIGMA FACTO"/>
    <property type="match status" value="1"/>
</dbReference>
<dbReference type="SUPFAM" id="SSF88659">
    <property type="entry name" value="Sigma3 and sigma4 domains of RNA polymerase sigma factors"/>
    <property type="match status" value="1"/>
</dbReference>
<dbReference type="Gene3D" id="1.10.10.10">
    <property type="entry name" value="Winged helix-like DNA-binding domain superfamily/Winged helix DNA-binding domain"/>
    <property type="match status" value="1"/>
</dbReference>
<dbReference type="EMBL" id="LGTQ01000006">
    <property type="protein sequence ID" value="KPM49043.1"/>
    <property type="molecule type" value="Genomic_DNA"/>
</dbReference>